<evidence type="ECO:0000256" key="4">
    <source>
        <dbReference type="ARBA" id="ARBA00022692"/>
    </source>
</evidence>
<dbReference type="InterPro" id="IPR004117">
    <property type="entry name" value="7tm6_olfct_rcpt"/>
</dbReference>
<feature type="transmembrane region" description="Helical" evidence="10">
    <location>
        <begin position="204"/>
        <end position="227"/>
    </location>
</feature>
<evidence type="ECO:0000256" key="1">
    <source>
        <dbReference type="ARBA" id="ARBA00004651"/>
    </source>
</evidence>
<evidence type="ECO:0000256" key="10">
    <source>
        <dbReference type="RuleBase" id="RU351113"/>
    </source>
</evidence>
<feature type="transmembrane region" description="Helical" evidence="10">
    <location>
        <begin position="145"/>
        <end position="166"/>
    </location>
</feature>
<dbReference type="PANTHER" id="PTHR21137:SF35">
    <property type="entry name" value="ODORANT RECEPTOR 19A-RELATED"/>
    <property type="match status" value="1"/>
</dbReference>
<dbReference type="GO" id="GO:0007165">
    <property type="term" value="P:signal transduction"/>
    <property type="evidence" value="ECO:0007669"/>
    <property type="project" value="UniProtKB-KW"/>
</dbReference>
<keyword evidence="3 10" id="KW-0716">Sensory transduction</keyword>
<reference evidence="11" key="2">
    <citation type="journal article" date="2023" name="BMC Genomics">
        <title>Pest status, molecular evolution, and epigenetic factors derived from the genome assembly of Frankliniella fusca, a thysanopteran phytovirus vector.</title>
        <authorList>
            <person name="Catto M.A."/>
            <person name="Labadie P.E."/>
            <person name="Jacobson A.L."/>
            <person name="Kennedy G.G."/>
            <person name="Srinivasan R."/>
            <person name="Hunt B.G."/>
        </authorList>
    </citation>
    <scope>NUCLEOTIDE SEQUENCE</scope>
    <source>
        <strain evidence="11">PL_HMW_Pooled</strain>
    </source>
</reference>
<evidence type="ECO:0000256" key="8">
    <source>
        <dbReference type="ARBA" id="ARBA00023170"/>
    </source>
</evidence>
<keyword evidence="6 10" id="KW-1133">Transmembrane helix</keyword>
<comment type="similarity">
    <text evidence="10">Belongs to the insect chemoreceptor superfamily. Heteromeric odorant receptor channel (TC 1.A.69) family.</text>
</comment>
<feature type="transmembrane region" description="Helical" evidence="10">
    <location>
        <begin position="280"/>
        <end position="301"/>
    </location>
</feature>
<dbReference type="GO" id="GO:0005886">
    <property type="term" value="C:plasma membrane"/>
    <property type="evidence" value="ECO:0007669"/>
    <property type="project" value="UniProtKB-SubCell"/>
</dbReference>
<evidence type="ECO:0000256" key="5">
    <source>
        <dbReference type="ARBA" id="ARBA00022725"/>
    </source>
</evidence>
<keyword evidence="2" id="KW-1003">Cell membrane</keyword>
<gene>
    <name evidence="11" type="ORF">KUF71_015697</name>
</gene>
<keyword evidence="8 10" id="KW-0675">Receptor</keyword>
<name>A0AAE1HU46_9NEOP</name>
<dbReference type="Pfam" id="PF02949">
    <property type="entry name" value="7tm_6"/>
    <property type="match status" value="1"/>
</dbReference>
<comment type="subcellular location">
    <subcellularLocation>
        <location evidence="1 10">Cell membrane</location>
        <topology evidence="1 10">Multi-pass membrane protein</topology>
    </subcellularLocation>
</comment>
<evidence type="ECO:0000256" key="9">
    <source>
        <dbReference type="ARBA" id="ARBA00023224"/>
    </source>
</evidence>
<reference evidence="11" key="1">
    <citation type="submission" date="2021-07" db="EMBL/GenBank/DDBJ databases">
        <authorList>
            <person name="Catto M.A."/>
            <person name="Jacobson A."/>
            <person name="Kennedy G."/>
            <person name="Labadie P."/>
            <person name="Hunt B.G."/>
            <person name="Srinivasan R."/>
        </authorList>
    </citation>
    <scope>NUCLEOTIDE SEQUENCE</scope>
    <source>
        <strain evidence="11">PL_HMW_Pooled</strain>
        <tissue evidence="11">Head</tissue>
    </source>
</reference>
<protein>
    <recommendedName>
        <fullName evidence="10">Odorant receptor</fullName>
    </recommendedName>
</protein>
<evidence type="ECO:0000256" key="2">
    <source>
        <dbReference type="ARBA" id="ARBA00022475"/>
    </source>
</evidence>
<evidence type="ECO:0000313" key="12">
    <source>
        <dbReference type="Proteomes" id="UP001219518"/>
    </source>
</evidence>
<dbReference type="Proteomes" id="UP001219518">
    <property type="component" value="Unassembled WGS sequence"/>
</dbReference>
<feature type="transmembrane region" description="Helical" evidence="10">
    <location>
        <begin position="313"/>
        <end position="333"/>
    </location>
</feature>
<keyword evidence="7 10" id="KW-0472">Membrane</keyword>
<dbReference type="GO" id="GO:0004984">
    <property type="term" value="F:olfactory receptor activity"/>
    <property type="evidence" value="ECO:0007669"/>
    <property type="project" value="InterPro"/>
</dbReference>
<evidence type="ECO:0000256" key="6">
    <source>
        <dbReference type="ARBA" id="ARBA00022989"/>
    </source>
</evidence>
<evidence type="ECO:0000256" key="3">
    <source>
        <dbReference type="ARBA" id="ARBA00022606"/>
    </source>
</evidence>
<organism evidence="11 12">
    <name type="scientific">Frankliniella fusca</name>
    <dbReference type="NCBI Taxonomy" id="407009"/>
    <lineage>
        <taxon>Eukaryota</taxon>
        <taxon>Metazoa</taxon>
        <taxon>Ecdysozoa</taxon>
        <taxon>Arthropoda</taxon>
        <taxon>Hexapoda</taxon>
        <taxon>Insecta</taxon>
        <taxon>Pterygota</taxon>
        <taxon>Neoptera</taxon>
        <taxon>Paraneoptera</taxon>
        <taxon>Thysanoptera</taxon>
        <taxon>Terebrantia</taxon>
        <taxon>Thripoidea</taxon>
        <taxon>Thripidae</taxon>
        <taxon>Frankliniella</taxon>
    </lineage>
</organism>
<dbReference type="AlphaFoldDB" id="A0AAE1HU46"/>
<proteinExistence type="inferred from homology"/>
<dbReference type="GO" id="GO:0005549">
    <property type="term" value="F:odorant binding"/>
    <property type="evidence" value="ECO:0007669"/>
    <property type="project" value="InterPro"/>
</dbReference>
<keyword evidence="9 10" id="KW-0807">Transducer</keyword>
<keyword evidence="4 10" id="KW-0812">Transmembrane</keyword>
<evidence type="ECO:0000256" key="7">
    <source>
        <dbReference type="ARBA" id="ARBA00023136"/>
    </source>
</evidence>
<keyword evidence="12" id="KW-1185">Reference proteome</keyword>
<accession>A0AAE1HU46</accession>
<dbReference type="EMBL" id="JAHWGI010001285">
    <property type="protein sequence ID" value="KAK3927413.1"/>
    <property type="molecule type" value="Genomic_DNA"/>
</dbReference>
<sequence>MSGRGPEDPARARTQRPMFARSMWLLRAGGMWPPPASAPDWRRDAFEARSLLTGAFMLLNALGELGGIFTLPRGCMERVCQNICSTLWRLLGFMMWLMFRHHVVSIQALMAEVERIAGIDHGVHGVLHARVEELQQGARTRINNIILGFISWFTYSSTAVVTQPFVNYLVIGSMPRPVLPSNFWLLVGPDTPFREAVMMLSQSLAQYVSTVIVIGYISFLGGIAVFLSHQALILGAMLEAMPFATAGRNPAGTVAVTARVRHCIAFHQDILRAAEDLNRVLRLMLLFLFMICLAFIATMVYQVSVVPPTNSLFMATVMILICSNSLVGVFCYCSDQLREATGGVVHRVMASDWTSAPVPVQRLLEFVVFRATKPSALWCWRALTISRVTWLQVLNKSYSVFAVLRS</sequence>
<evidence type="ECO:0000313" key="11">
    <source>
        <dbReference type="EMBL" id="KAK3927413.1"/>
    </source>
</evidence>
<comment type="caution">
    <text evidence="11">The sequence shown here is derived from an EMBL/GenBank/DDBJ whole genome shotgun (WGS) entry which is preliminary data.</text>
</comment>
<keyword evidence="5 10" id="KW-0552">Olfaction</keyword>
<comment type="caution">
    <text evidence="10">Lacks conserved residue(s) required for the propagation of feature annotation.</text>
</comment>
<dbReference type="PANTHER" id="PTHR21137">
    <property type="entry name" value="ODORANT RECEPTOR"/>
    <property type="match status" value="1"/>
</dbReference>